<feature type="compositionally biased region" description="Polar residues" evidence="1">
    <location>
        <begin position="93"/>
        <end position="102"/>
    </location>
</feature>
<name>A0A2S2Q2Q3_9HEMI</name>
<sequence length="211" mass="23288">MSTSEPFQPTAATLVEIRGVLAQFGNPERPNSVPPPPPKKNKRVNLPPRRPPTPEDQNQISNPQLVDPEPQPEDPKPQSEDPNPQSEDHNQKSENPNPQSEDLNQKSEDPKSKDPPGMLKPGMPVNAISKGYPYLAGVVDTVTGGIVTVHFPSLKKNACCDYPRDSVHPFRPQVVNGKVELLQPCPKNKKKAFSLLVKKYEEALILFLGTK</sequence>
<feature type="compositionally biased region" description="Basic and acidic residues" evidence="1">
    <location>
        <begin position="103"/>
        <end position="114"/>
    </location>
</feature>
<dbReference type="Proteomes" id="UP000694846">
    <property type="component" value="Unplaced"/>
</dbReference>
<reference evidence="4" key="2">
    <citation type="submission" date="2025-04" db="UniProtKB">
        <authorList>
            <consortium name="RefSeq"/>
        </authorList>
    </citation>
    <scope>IDENTIFICATION</scope>
</reference>
<dbReference type="GeneID" id="112681458"/>
<evidence type="ECO:0000313" key="3">
    <source>
        <dbReference type="Proteomes" id="UP000694846"/>
    </source>
</evidence>
<dbReference type="AlphaFoldDB" id="A0A2S2Q2Q3"/>
<dbReference type="EMBL" id="GGMS01002718">
    <property type="protein sequence ID" value="MBY71921.1"/>
    <property type="molecule type" value="Transcribed_RNA"/>
</dbReference>
<organism evidence="2">
    <name type="scientific">Sipha flava</name>
    <name type="common">yellow sugarcane aphid</name>
    <dbReference type="NCBI Taxonomy" id="143950"/>
    <lineage>
        <taxon>Eukaryota</taxon>
        <taxon>Metazoa</taxon>
        <taxon>Ecdysozoa</taxon>
        <taxon>Arthropoda</taxon>
        <taxon>Hexapoda</taxon>
        <taxon>Insecta</taxon>
        <taxon>Pterygota</taxon>
        <taxon>Neoptera</taxon>
        <taxon>Paraneoptera</taxon>
        <taxon>Hemiptera</taxon>
        <taxon>Sternorrhyncha</taxon>
        <taxon>Aphidomorpha</taxon>
        <taxon>Aphidoidea</taxon>
        <taxon>Aphididae</taxon>
        <taxon>Sipha</taxon>
    </lineage>
</organism>
<gene>
    <name evidence="4" type="primary">LOC112681458</name>
    <name evidence="2" type="ORF">g.65304</name>
</gene>
<accession>A0A2S2Q2Q3</accession>
<feature type="compositionally biased region" description="Polar residues" evidence="1">
    <location>
        <begin position="55"/>
        <end position="64"/>
    </location>
</feature>
<protein>
    <submittedName>
        <fullName evidence="4">Protein TsetseEP-like</fullName>
    </submittedName>
</protein>
<evidence type="ECO:0000256" key="1">
    <source>
        <dbReference type="SAM" id="MobiDB-lite"/>
    </source>
</evidence>
<keyword evidence="3" id="KW-1185">Reference proteome</keyword>
<evidence type="ECO:0000313" key="4">
    <source>
        <dbReference type="RefSeq" id="XP_025407492.1"/>
    </source>
</evidence>
<evidence type="ECO:0000313" key="2">
    <source>
        <dbReference type="EMBL" id="MBY71921.1"/>
    </source>
</evidence>
<proteinExistence type="predicted"/>
<feature type="region of interest" description="Disordered" evidence="1">
    <location>
        <begin position="18"/>
        <end position="123"/>
    </location>
</feature>
<reference evidence="2" key="1">
    <citation type="submission" date="2018-04" db="EMBL/GenBank/DDBJ databases">
        <title>Transcriptome assembly of Sipha flava.</title>
        <authorList>
            <person name="Scully E.D."/>
            <person name="Geib S.M."/>
            <person name="Palmer N.A."/>
            <person name="Koch K."/>
            <person name="Bradshaw J."/>
            <person name="Heng-Moss T."/>
            <person name="Sarath G."/>
        </authorList>
    </citation>
    <scope>NUCLEOTIDE SEQUENCE</scope>
</reference>
<dbReference type="RefSeq" id="XP_025407492.1">
    <property type="nucleotide sequence ID" value="XM_025551707.1"/>
</dbReference>